<gene>
    <name evidence="4" type="ORF">H9647_13940</name>
</gene>
<protein>
    <submittedName>
        <fullName evidence="4">SDR family oxidoreductase</fullName>
    </submittedName>
</protein>
<dbReference type="EMBL" id="JACSQL010000006">
    <property type="protein sequence ID" value="MBD7969174.1"/>
    <property type="molecule type" value="Genomic_DNA"/>
</dbReference>
<comment type="similarity">
    <text evidence="1">Belongs to the short-chain dehydrogenases/reductases (SDR) family.</text>
</comment>
<evidence type="ECO:0000313" key="4">
    <source>
        <dbReference type="EMBL" id="MBD7969174.1"/>
    </source>
</evidence>
<dbReference type="Pfam" id="PF13561">
    <property type="entry name" value="adh_short_C2"/>
    <property type="match status" value="1"/>
</dbReference>
<dbReference type="Proteomes" id="UP000608071">
    <property type="component" value="Unassembled WGS sequence"/>
</dbReference>
<dbReference type="InterPro" id="IPR002347">
    <property type="entry name" value="SDR_fam"/>
</dbReference>
<organism evidence="4 5">
    <name type="scientific">Paenibacillus gallinarum</name>
    <dbReference type="NCBI Taxonomy" id="2762232"/>
    <lineage>
        <taxon>Bacteria</taxon>
        <taxon>Bacillati</taxon>
        <taxon>Bacillota</taxon>
        <taxon>Bacilli</taxon>
        <taxon>Bacillales</taxon>
        <taxon>Paenibacillaceae</taxon>
        <taxon>Paenibacillus</taxon>
    </lineage>
</organism>
<dbReference type="SUPFAM" id="SSF51735">
    <property type="entry name" value="NAD(P)-binding Rossmann-fold domains"/>
    <property type="match status" value="1"/>
</dbReference>
<dbReference type="PRINTS" id="PR00081">
    <property type="entry name" value="GDHRDH"/>
</dbReference>
<evidence type="ECO:0000256" key="2">
    <source>
        <dbReference type="ARBA" id="ARBA00023002"/>
    </source>
</evidence>
<reference evidence="4 5" key="1">
    <citation type="submission" date="2020-08" db="EMBL/GenBank/DDBJ databases">
        <title>A Genomic Blueprint of the Chicken Gut Microbiome.</title>
        <authorList>
            <person name="Gilroy R."/>
            <person name="Ravi A."/>
            <person name="Getino M."/>
            <person name="Pursley I."/>
            <person name="Horton D.L."/>
            <person name="Alikhan N.-F."/>
            <person name="Baker D."/>
            <person name="Gharbi K."/>
            <person name="Hall N."/>
            <person name="Watson M."/>
            <person name="Adriaenssens E.M."/>
            <person name="Foster-Nyarko E."/>
            <person name="Jarju S."/>
            <person name="Secka A."/>
            <person name="Antonio M."/>
            <person name="Oren A."/>
            <person name="Chaudhuri R."/>
            <person name="La Ragione R.M."/>
            <person name="Hildebrand F."/>
            <person name="Pallen M.J."/>
        </authorList>
    </citation>
    <scope>NUCLEOTIDE SEQUENCE [LARGE SCALE GENOMIC DNA]</scope>
    <source>
        <strain evidence="4 5">Sa2BVA9</strain>
    </source>
</reference>
<dbReference type="PANTHER" id="PTHR48107">
    <property type="entry name" value="NADPH-DEPENDENT ALDEHYDE REDUCTASE-LIKE PROTEIN, CHLOROPLASTIC-RELATED"/>
    <property type="match status" value="1"/>
</dbReference>
<evidence type="ECO:0000256" key="1">
    <source>
        <dbReference type="ARBA" id="ARBA00006484"/>
    </source>
</evidence>
<keyword evidence="2" id="KW-0560">Oxidoreductase</keyword>
<keyword evidence="5" id="KW-1185">Reference proteome</keyword>
<accession>A0ABR8T082</accession>
<dbReference type="NCBIfam" id="NF004782">
    <property type="entry name" value="PRK06128.1"/>
    <property type="match status" value="1"/>
</dbReference>
<dbReference type="Gene3D" id="3.40.50.720">
    <property type="entry name" value="NAD(P)-binding Rossmann-like Domain"/>
    <property type="match status" value="1"/>
</dbReference>
<feature type="region of interest" description="Disordered" evidence="3">
    <location>
        <begin position="1"/>
        <end position="48"/>
    </location>
</feature>
<dbReference type="InterPro" id="IPR036291">
    <property type="entry name" value="NAD(P)-bd_dom_sf"/>
</dbReference>
<dbReference type="CDD" id="cd05355">
    <property type="entry name" value="SDR_c1"/>
    <property type="match status" value="1"/>
</dbReference>
<sequence length="300" mass="32071">MSEQDQYKVQDPTTQYPKATSEWKQKQPEPGLQKEMYPVPDAGETSYRGTGRLAGRKAVVTGADSGIGRAAAIAFALEGADVVLSYLPEEEADAKEVVQRIEEAGRKAIAIPGDLKDEKYCEQLIEDAVKELGGIDILANVAGKQQFVEDIADLTTEQFDATFKTNVYSTFWLCKAAIKHMKPGSSIINTSSIQAYTPAPILLDYATTKAAINTFSKALAQQVASKGIRVNVVAPGPVWTPLQVVGGQPTEKLAEFGADVPMGRPGQPAEMAPAYVFLASQESSYVTGETLNANGGVPSP</sequence>
<name>A0ABR8T082_9BACL</name>
<proteinExistence type="inferred from homology"/>
<evidence type="ECO:0000256" key="3">
    <source>
        <dbReference type="SAM" id="MobiDB-lite"/>
    </source>
</evidence>
<dbReference type="PANTHER" id="PTHR48107:SF16">
    <property type="entry name" value="NADPH-DEPENDENT ALDEHYDE REDUCTASE 1, CHLOROPLASTIC"/>
    <property type="match status" value="1"/>
</dbReference>
<evidence type="ECO:0000313" key="5">
    <source>
        <dbReference type="Proteomes" id="UP000608071"/>
    </source>
</evidence>
<dbReference type="PROSITE" id="PS00061">
    <property type="entry name" value="ADH_SHORT"/>
    <property type="match status" value="1"/>
</dbReference>
<dbReference type="RefSeq" id="WP_191800944.1">
    <property type="nucleotide sequence ID" value="NZ_JACSQL010000006.1"/>
</dbReference>
<dbReference type="InterPro" id="IPR020904">
    <property type="entry name" value="Sc_DH/Rdtase_CS"/>
</dbReference>
<comment type="caution">
    <text evidence="4">The sequence shown here is derived from an EMBL/GenBank/DDBJ whole genome shotgun (WGS) entry which is preliminary data.</text>
</comment>
<dbReference type="PRINTS" id="PR00080">
    <property type="entry name" value="SDRFAMILY"/>
</dbReference>